<feature type="signal peptide" evidence="1">
    <location>
        <begin position="1"/>
        <end position="32"/>
    </location>
</feature>
<evidence type="ECO:0008006" key="4">
    <source>
        <dbReference type="Google" id="ProtNLM"/>
    </source>
</evidence>
<comment type="caution">
    <text evidence="2">The sequence shown here is derived from an EMBL/GenBank/DDBJ whole genome shotgun (WGS) entry which is preliminary data.</text>
</comment>
<reference evidence="3" key="1">
    <citation type="journal article" date="2019" name="Int. J. Syst. Evol. Microbiol.">
        <title>The Global Catalogue of Microorganisms (GCM) 10K type strain sequencing project: providing services to taxonomists for standard genome sequencing and annotation.</title>
        <authorList>
            <consortium name="The Broad Institute Genomics Platform"/>
            <consortium name="The Broad Institute Genome Sequencing Center for Infectious Disease"/>
            <person name="Wu L."/>
            <person name="Ma J."/>
        </authorList>
    </citation>
    <scope>NUCLEOTIDE SEQUENCE [LARGE SCALE GENOMIC DNA]</scope>
    <source>
        <strain evidence="3">JCM 17938</strain>
    </source>
</reference>
<dbReference type="EMBL" id="BAABHJ010000004">
    <property type="protein sequence ID" value="GAA4604576.1"/>
    <property type="molecule type" value="Genomic_DNA"/>
</dbReference>
<dbReference type="Proteomes" id="UP001500212">
    <property type="component" value="Unassembled WGS sequence"/>
</dbReference>
<accession>A0ABP8TGN9</accession>
<feature type="chain" id="PRO_5045356320" description="Secreted protein" evidence="1">
    <location>
        <begin position="33"/>
        <end position="78"/>
    </location>
</feature>
<sequence>MRRAALGRLGIATGLTVAAAALSLSGAASASAADGGWSPRWYSTYGECQYSGNVLAQLGKLHGFSCLPYDGGYGLYPW</sequence>
<proteinExistence type="predicted"/>
<name>A0ABP8TGN9_9ACTN</name>
<dbReference type="RefSeq" id="WP_345350600.1">
    <property type="nucleotide sequence ID" value="NZ_BAABHJ010000004.1"/>
</dbReference>
<evidence type="ECO:0000313" key="2">
    <source>
        <dbReference type="EMBL" id="GAA4604576.1"/>
    </source>
</evidence>
<keyword evidence="1" id="KW-0732">Signal</keyword>
<evidence type="ECO:0000256" key="1">
    <source>
        <dbReference type="SAM" id="SignalP"/>
    </source>
</evidence>
<keyword evidence="3" id="KW-1185">Reference proteome</keyword>
<gene>
    <name evidence="2" type="ORF">GCM10023195_15640</name>
</gene>
<organism evidence="2 3">
    <name type="scientific">Actinoallomurus liliacearum</name>
    <dbReference type="NCBI Taxonomy" id="1080073"/>
    <lineage>
        <taxon>Bacteria</taxon>
        <taxon>Bacillati</taxon>
        <taxon>Actinomycetota</taxon>
        <taxon>Actinomycetes</taxon>
        <taxon>Streptosporangiales</taxon>
        <taxon>Thermomonosporaceae</taxon>
        <taxon>Actinoallomurus</taxon>
    </lineage>
</organism>
<evidence type="ECO:0000313" key="3">
    <source>
        <dbReference type="Proteomes" id="UP001500212"/>
    </source>
</evidence>
<protein>
    <recommendedName>
        <fullName evidence="4">Secreted protein</fullName>
    </recommendedName>
</protein>